<evidence type="ECO:0000256" key="6">
    <source>
        <dbReference type="ARBA" id="ARBA00022801"/>
    </source>
</evidence>
<dbReference type="InterPro" id="IPR002105">
    <property type="entry name" value="Dockerin_1_rpt"/>
</dbReference>
<evidence type="ECO:0000256" key="1">
    <source>
        <dbReference type="ARBA" id="ARBA00000681"/>
    </source>
</evidence>
<dbReference type="PANTHER" id="PTHR31490">
    <property type="entry name" value="GLYCOSYL HYDROLASE"/>
    <property type="match status" value="1"/>
</dbReference>
<keyword evidence="10 11" id="KW-0624">Polysaccharide degradation</keyword>
<accession>A0A1V4SMR0</accession>
<evidence type="ECO:0000313" key="15">
    <source>
        <dbReference type="EMBL" id="OPX45093.1"/>
    </source>
</evidence>
<comment type="catalytic activity">
    <reaction evidence="2">
        <text>Endohydrolysis of (1-&gt;4)-beta-D-glucosidic linkages in cellulose, lichenin and cereal beta-D-glucans.</text>
        <dbReference type="EC" id="3.2.1.4"/>
    </reaction>
</comment>
<sequence length="424" mass="47064">MRKKSFKALSAALVVFMTALVICSATVNAATPTGKRLKDIQSRVLIGTEFPSGFTTMSDSSAFLSTATPEFNLVTAENCMKWDATESSQNNFNFAEGDKLVNWAQTNNYTVHGHTLVWHNQTPGWVQNLSASAMQSAMYNHIDKVMAHYKGKIPIWDVVNEAFEDDGNYRNSFWYRTLGKSYIENAFIRARAADPSVKLIYNDYNLEYTGNKSNAAYNMLKDFKSRNIPVDGIGFQMHLDIQYSIDYNDFARNLQRFADLGLEIYITEMDVRVSSNPTAAELQTQAGYYKNIIEKCMAQPAVKAIQVWGFTDKYSWVPNTFPGRGAALLFDSNYNPKPSYYAMQAALGSSTPTIVYGDVDGSGSVDAVDYSLMKQYLLGSITKFPAENGMAAADLNASGTVDALDFAIMKQYLLGIIPKLPVGV</sequence>
<comment type="caution">
    <text evidence="15">The sequence shown here is derived from an EMBL/GenBank/DDBJ whole genome shotgun (WGS) entry which is preliminary data.</text>
</comment>
<evidence type="ECO:0000256" key="7">
    <source>
        <dbReference type="ARBA" id="ARBA00023001"/>
    </source>
</evidence>
<keyword evidence="5 12" id="KW-0732">Signal</keyword>
<organism evidence="15 16">
    <name type="scientific">Ruminiclostridium hungatei</name>
    <name type="common">Clostridium hungatei</name>
    <dbReference type="NCBI Taxonomy" id="48256"/>
    <lineage>
        <taxon>Bacteria</taxon>
        <taxon>Bacillati</taxon>
        <taxon>Bacillota</taxon>
        <taxon>Clostridia</taxon>
        <taxon>Eubacteriales</taxon>
        <taxon>Oscillospiraceae</taxon>
        <taxon>Ruminiclostridium</taxon>
    </lineage>
</organism>
<dbReference type="PROSITE" id="PS51760">
    <property type="entry name" value="GH10_2"/>
    <property type="match status" value="1"/>
</dbReference>
<evidence type="ECO:0000313" key="16">
    <source>
        <dbReference type="Proteomes" id="UP000191554"/>
    </source>
</evidence>
<evidence type="ECO:0000256" key="12">
    <source>
        <dbReference type="SAM" id="SignalP"/>
    </source>
</evidence>
<dbReference type="Pfam" id="PF00331">
    <property type="entry name" value="Glyco_hydro_10"/>
    <property type="match status" value="1"/>
</dbReference>
<dbReference type="InterPro" id="IPR036439">
    <property type="entry name" value="Dockerin_dom_sf"/>
</dbReference>
<dbReference type="InterPro" id="IPR001000">
    <property type="entry name" value="GH10_dom"/>
</dbReference>
<evidence type="ECO:0000259" key="14">
    <source>
        <dbReference type="PROSITE" id="PS51766"/>
    </source>
</evidence>
<keyword evidence="9 11" id="KW-0326">Glycosidase</keyword>
<dbReference type="InterPro" id="IPR018247">
    <property type="entry name" value="EF_Hand_1_Ca_BS"/>
</dbReference>
<dbReference type="CDD" id="cd14256">
    <property type="entry name" value="Dockerin_I"/>
    <property type="match status" value="1"/>
</dbReference>
<dbReference type="InterPro" id="IPR044846">
    <property type="entry name" value="GH10"/>
</dbReference>
<dbReference type="GO" id="GO:0008810">
    <property type="term" value="F:cellulase activity"/>
    <property type="evidence" value="ECO:0007669"/>
    <property type="project" value="UniProtKB-EC"/>
</dbReference>
<dbReference type="GO" id="GO:0030245">
    <property type="term" value="P:cellulose catabolic process"/>
    <property type="evidence" value="ECO:0007669"/>
    <property type="project" value="UniProtKB-KW"/>
</dbReference>
<comment type="similarity">
    <text evidence="3 11">Belongs to the glycosyl hydrolase 10 (cellulase F) family.</text>
</comment>
<dbReference type="SMART" id="SM00633">
    <property type="entry name" value="Glyco_10"/>
    <property type="match status" value="1"/>
</dbReference>
<dbReference type="PRINTS" id="PR00134">
    <property type="entry name" value="GLHYDRLASE10"/>
</dbReference>
<proteinExistence type="inferred from homology"/>
<dbReference type="GO" id="GO:0045493">
    <property type="term" value="P:xylan catabolic process"/>
    <property type="evidence" value="ECO:0007669"/>
    <property type="project" value="UniProtKB-KW"/>
</dbReference>
<keyword evidence="8 11" id="KW-0119">Carbohydrate metabolism</keyword>
<evidence type="ECO:0000256" key="5">
    <source>
        <dbReference type="ARBA" id="ARBA00022729"/>
    </source>
</evidence>
<keyword evidence="16" id="KW-1185">Reference proteome</keyword>
<dbReference type="InterPro" id="IPR017853">
    <property type="entry name" value="GH"/>
</dbReference>
<dbReference type="EMBL" id="MZGX01000005">
    <property type="protein sequence ID" value="OPX45093.1"/>
    <property type="molecule type" value="Genomic_DNA"/>
</dbReference>
<comment type="catalytic activity">
    <reaction evidence="1 11">
        <text>Endohydrolysis of (1-&gt;4)-beta-D-xylosidic linkages in xylans.</text>
        <dbReference type="EC" id="3.2.1.8"/>
    </reaction>
</comment>
<dbReference type="PANTHER" id="PTHR31490:SF88">
    <property type="entry name" value="BETA-XYLANASE"/>
    <property type="match status" value="1"/>
</dbReference>
<dbReference type="Pfam" id="PF00404">
    <property type="entry name" value="Dockerin_1"/>
    <property type="match status" value="1"/>
</dbReference>
<dbReference type="Gene3D" id="3.20.20.80">
    <property type="entry name" value="Glycosidases"/>
    <property type="match status" value="1"/>
</dbReference>
<dbReference type="GO" id="GO:0031176">
    <property type="term" value="F:endo-1,4-beta-xylanase activity"/>
    <property type="evidence" value="ECO:0007669"/>
    <property type="project" value="UniProtKB-EC"/>
</dbReference>
<feature type="domain" description="Dockerin" evidence="14">
    <location>
        <begin position="352"/>
        <end position="422"/>
    </location>
</feature>
<evidence type="ECO:0000256" key="10">
    <source>
        <dbReference type="ARBA" id="ARBA00023326"/>
    </source>
</evidence>
<evidence type="ECO:0000259" key="13">
    <source>
        <dbReference type="PROSITE" id="PS51760"/>
    </source>
</evidence>
<dbReference type="OrthoDB" id="9809277at2"/>
<dbReference type="InterPro" id="IPR016134">
    <property type="entry name" value="Dockerin_dom"/>
</dbReference>
<evidence type="ECO:0000256" key="3">
    <source>
        <dbReference type="ARBA" id="ARBA00007495"/>
    </source>
</evidence>
<feature type="domain" description="GH10" evidence="13">
    <location>
        <begin position="51"/>
        <end position="346"/>
    </location>
</feature>
<reference evidence="15 16" key="1">
    <citation type="submission" date="2017-03" db="EMBL/GenBank/DDBJ databases">
        <title>Genome sequence of Clostridium hungatei DSM 14427.</title>
        <authorList>
            <person name="Poehlein A."/>
            <person name="Daniel R."/>
        </authorList>
    </citation>
    <scope>NUCLEOTIDE SEQUENCE [LARGE SCALE GENOMIC DNA]</scope>
    <source>
        <strain evidence="15 16">DSM 14427</strain>
    </source>
</reference>
<keyword evidence="6 11" id="KW-0378">Hydrolase</keyword>
<dbReference type="STRING" id="48256.CLHUN_09800"/>
<dbReference type="AlphaFoldDB" id="A0A1V4SMR0"/>
<dbReference type="SUPFAM" id="SSF51445">
    <property type="entry name" value="(Trans)glycosidases"/>
    <property type="match status" value="1"/>
</dbReference>
<name>A0A1V4SMR0_RUMHU</name>
<dbReference type="RefSeq" id="WP_080063435.1">
    <property type="nucleotide sequence ID" value="NZ_MZGX01000005.1"/>
</dbReference>
<keyword evidence="4 15" id="KW-0858">Xylan degradation</keyword>
<dbReference type="PROSITE" id="PS51766">
    <property type="entry name" value="DOCKERIN"/>
    <property type="match status" value="1"/>
</dbReference>
<dbReference type="PROSITE" id="PS00018">
    <property type="entry name" value="EF_HAND_1"/>
    <property type="match status" value="2"/>
</dbReference>
<keyword evidence="7" id="KW-0136">Cellulose degradation</keyword>
<protein>
    <recommendedName>
        <fullName evidence="11">Beta-xylanase</fullName>
        <ecNumber evidence="11">3.2.1.8</ecNumber>
    </recommendedName>
</protein>
<dbReference type="EC" id="3.2.1.8" evidence="11"/>
<evidence type="ECO:0000256" key="4">
    <source>
        <dbReference type="ARBA" id="ARBA00022651"/>
    </source>
</evidence>
<evidence type="ECO:0000256" key="9">
    <source>
        <dbReference type="ARBA" id="ARBA00023295"/>
    </source>
</evidence>
<evidence type="ECO:0000256" key="2">
    <source>
        <dbReference type="ARBA" id="ARBA00000966"/>
    </source>
</evidence>
<feature type="signal peptide" evidence="12">
    <location>
        <begin position="1"/>
        <end position="29"/>
    </location>
</feature>
<dbReference type="Proteomes" id="UP000191554">
    <property type="component" value="Unassembled WGS sequence"/>
</dbReference>
<gene>
    <name evidence="15" type="primary">cex</name>
    <name evidence="15" type="ORF">CLHUN_09800</name>
</gene>
<evidence type="ECO:0000256" key="8">
    <source>
        <dbReference type="ARBA" id="ARBA00023277"/>
    </source>
</evidence>
<evidence type="ECO:0000256" key="11">
    <source>
        <dbReference type="RuleBase" id="RU361174"/>
    </source>
</evidence>
<dbReference type="SUPFAM" id="SSF63446">
    <property type="entry name" value="Type I dockerin domain"/>
    <property type="match status" value="1"/>
</dbReference>
<feature type="chain" id="PRO_5013161234" description="Beta-xylanase" evidence="12">
    <location>
        <begin position="30"/>
        <end position="424"/>
    </location>
</feature>
<dbReference type="Gene3D" id="1.10.1330.10">
    <property type="entry name" value="Dockerin domain"/>
    <property type="match status" value="1"/>
</dbReference>